<evidence type="ECO:0000313" key="4">
    <source>
        <dbReference type="WBParaSite" id="TMUE_1000004062.1"/>
    </source>
</evidence>
<reference evidence="4" key="1">
    <citation type="submission" date="2019-12" db="UniProtKB">
        <authorList>
            <consortium name="WormBaseParasite"/>
        </authorList>
    </citation>
    <scope>IDENTIFICATION</scope>
</reference>
<organism evidence="3 4">
    <name type="scientific">Trichuris muris</name>
    <name type="common">Mouse whipworm</name>
    <dbReference type="NCBI Taxonomy" id="70415"/>
    <lineage>
        <taxon>Eukaryota</taxon>
        <taxon>Metazoa</taxon>
        <taxon>Ecdysozoa</taxon>
        <taxon>Nematoda</taxon>
        <taxon>Enoplea</taxon>
        <taxon>Dorylaimia</taxon>
        <taxon>Trichinellida</taxon>
        <taxon>Trichuridae</taxon>
        <taxon>Trichuris</taxon>
    </lineage>
</organism>
<evidence type="ECO:0000313" key="3">
    <source>
        <dbReference type="Proteomes" id="UP000046395"/>
    </source>
</evidence>
<feature type="domain" description="C2H2-type" evidence="2">
    <location>
        <begin position="399"/>
        <end position="420"/>
    </location>
</feature>
<feature type="domain" description="C2H2-type" evidence="2">
    <location>
        <begin position="448"/>
        <end position="469"/>
    </location>
</feature>
<dbReference type="SMART" id="SM00355">
    <property type="entry name" value="ZnF_C2H2"/>
    <property type="match status" value="4"/>
</dbReference>
<keyword evidence="3" id="KW-1185">Reference proteome</keyword>
<name>A0A5S6QAS5_TRIMR</name>
<protein>
    <submittedName>
        <fullName evidence="4">C2H2-type domain-containing protein</fullName>
    </submittedName>
</protein>
<dbReference type="InterPro" id="IPR013087">
    <property type="entry name" value="Znf_C2H2_type"/>
</dbReference>
<accession>A0A5S6QAS5</accession>
<proteinExistence type="predicted"/>
<evidence type="ECO:0000256" key="1">
    <source>
        <dbReference type="SAM" id="MobiDB-lite"/>
    </source>
</evidence>
<dbReference type="Proteomes" id="UP000046395">
    <property type="component" value="Unassembled WGS sequence"/>
</dbReference>
<dbReference type="AlphaFoldDB" id="A0A5S6QAS5"/>
<dbReference type="WBParaSite" id="TMUE_1000004062.1">
    <property type="protein sequence ID" value="TMUE_1000004062.1"/>
    <property type="gene ID" value="WBGene00292008"/>
</dbReference>
<sequence>MAEKLFHEMPGMMTLRETLQRAPPLPSFGLDGDSDKMSKSGDEDSNMSDYGYSRVANFDYICNRCHVCCHTEEIYLEHLEEWHKKVPHKYTYMCSTCGHLSHSLINHKRHKKVHTFDDVLMFMSRVEQALLEFKSGPVSVDERHDAILKRYCYLTQKPAIVNRLMRVTARRRTGKPCVGPRGKGPFFCALSSLYRGGGKNFGNVGYSQNYAHPSSRPPCSPMKLLSGLTKQKMTIPHHESMPCGKSGLAFPPIKAEGDEASRSRSTSDVSEVNAKVGNYGKGKIMSILVKPPAAKTTVNKESLKIKLPSLKSLKTVSTRMRKHPSRRSVPAMTISSMSTTSEEHPASEPLPRNKICLKRIPGSDHYTIKQVDEPPGGETRNVPSTPLEIPKPNYDKSSCPLCSRVFKKPWHSITHLVELHGGTVFSLQRTSIYPDGTKSTVNFGGTRCTSCRIDFDTQKNFYKHMFQSHTRKLFKRVPVIEGNVICAIGVMDYYGQEERLRIEIRLLPQP</sequence>
<feature type="region of interest" description="Disordered" evidence="1">
    <location>
        <begin position="22"/>
        <end position="46"/>
    </location>
</feature>
<feature type="region of interest" description="Disordered" evidence="1">
    <location>
        <begin position="315"/>
        <end position="349"/>
    </location>
</feature>
<feature type="region of interest" description="Disordered" evidence="1">
    <location>
        <begin position="366"/>
        <end position="390"/>
    </location>
</feature>
<evidence type="ECO:0000259" key="2">
    <source>
        <dbReference type="PROSITE" id="PS00028"/>
    </source>
</evidence>
<dbReference type="PROSITE" id="PS00028">
    <property type="entry name" value="ZINC_FINGER_C2H2_1"/>
    <property type="match status" value="2"/>
</dbReference>
<feature type="compositionally biased region" description="Basic and acidic residues" evidence="1">
    <location>
        <begin position="33"/>
        <end position="42"/>
    </location>
</feature>